<dbReference type="InterPro" id="IPR027443">
    <property type="entry name" value="IPNS-like_sf"/>
</dbReference>
<organism evidence="4 5">
    <name type="scientific">Eragrostis curvula</name>
    <name type="common">weeping love grass</name>
    <dbReference type="NCBI Taxonomy" id="38414"/>
    <lineage>
        <taxon>Eukaryota</taxon>
        <taxon>Viridiplantae</taxon>
        <taxon>Streptophyta</taxon>
        <taxon>Embryophyta</taxon>
        <taxon>Tracheophyta</taxon>
        <taxon>Spermatophyta</taxon>
        <taxon>Magnoliopsida</taxon>
        <taxon>Liliopsida</taxon>
        <taxon>Poales</taxon>
        <taxon>Poaceae</taxon>
        <taxon>PACMAD clade</taxon>
        <taxon>Chloridoideae</taxon>
        <taxon>Eragrostideae</taxon>
        <taxon>Eragrostidinae</taxon>
        <taxon>Eragrostis</taxon>
    </lineage>
</organism>
<dbReference type="AlphaFoldDB" id="A0A5J9U054"/>
<dbReference type="Gramene" id="TVU16984">
    <property type="protein sequence ID" value="TVU16984"/>
    <property type="gene ID" value="EJB05_32989"/>
</dbReference>
<dbReference type="SUPFAM" id="SSF51197">
    <property type="entry name" value="Clavaminate synthase-like"/>
    <property type="match status" value="1"/>
</dbReference>
<gene>
    <name evidence="4" type="ORF">EJB05_32989</name>
</gene>
<dbReference type="EMBL" id="RWGY01000029">
    <property type="protein sequence ID" value="TVU16984.1"/>
    <property type="molecule type" value="Genomic_DNA"/>
</dbReference>
<dbReference type="GO" id="GO:0046872">
    <property type="term" value="F:metal ion binding"/>
    <property type="evidence" value="ECO:0007669"/>
    <property type="project" value="UniProtKB-KW"/>
</dbReference>
<name>A0A5J9U054_9POAL</name>
<dbReference type="OrthoDB" id="288590at2759"/>
<dbReference type="InterPro" id="IPR050295">
    <property type="entry name" value="Plant_2OG-oxidoreductases"/>
</dbReference>
<accession>A0A5J9U054</accession>
<keyword evidence="5" id="KW-1185">Reference proteome</keyword>
<dbReference type="Pfam" id="PF03171">
    <property type="entry name" value="2OG-FeII_Oxy"/>
    <property type="match status" value="1"/>
</dbReference>
<feature type="non-terminal residue" evidence="4">
    <location>
        <position position="1"/>
    </location>
</feature>
<dbReference type="Gene3D" id="2.60.120.330">
    <property type="entry name" value="B-lactam Antibiotic, Isopenicillin N Synthase, Chain"/>
    <property type="match status" value="1"/>
</dbReference>
<sequence>MVPIISVLLSNDTSGLEISLQDGSWVLVPADRNSFFVNIGDALQVLTNGRFRSVRHRVMVNSARPRVSVIFLGGGGGGAAAGEAGAAAGAGRRGRPPLVQEVHVEGVQDVGVQDQALPEQALLLRDRSEELADV</sequence>
<keyword evidence="1" id="KW-0479">Metal-binding</keyword>
<keyword evidence="2" id="KW-0408">Iron</keyword>
<feature type="domain" description="Isopenicillin N synthase-like Fe(2+) 2OG dioxygenase" evidence="3">
    <location>
        <begin position="3"/>
        <end position="71"/>
    </location>
</feature>
<evidence type="ECO:0000259" key="3">
    <source>
        <dbReference type="Pfam" id="PF03171"/>
    </source>
</evidence>
<dbReference type="Proteomes" id="UP000324897">
    <property type="component" value="Chromosome 7"/>
</dbReference>
<dbReference type="PANTHER" id="PTHR47991">
    <property type="entry name" value="OXOGLUTARATE/IRON-DEPENDENT DIOXYGENASE"/>
    <property type="match status" value="1"/>
</dbReference>
<evidence type="ECO:0000313" key="5">
    <source>
        <dbReference type="Proteomes" id="UP000324897"/>
    </source>
</evidence>
<proteinExistence type="predicted"/>
<evidence type="ECO:0000256" key="2">
    <source>
        <dbReference type="ARBA" id="ARBA00023004"/>
    </source>
</evidence>
<dbReference type="InterPro" id="IPR044861">
    <property type="entry name" value="IPNS-like_FE2OG_OXY"/>
</dbReference>
<reference evidence="4 5" key="1">
    <citation type="journal article" date="2019" name="Sci. Rep.">
        <title>A high-quality genome of Eragrostis curvula grass provides insights into Poaceae evolution and supports new strategies to enhance forage quality.</title>
        <authorList>
            <person name="Carballo J."/>
            <person name="Santos B.A.C.M."/>
            <person name="Zappacosta D."/>
            <person name="Garbus I."/>
            <person name="Selva J.P."/>
            <person name="Gallo C.A."/>
            <person name="Diaz A."/>
            <person name="Albertini E."/>
            <person name="Caccamo M."/>
            <person name="Echenique V."/>
        </authorList>
    </citation>
    <scope>NUCLEOTIDE SEQUENCE [LARGE SCALE GENOMIC DNA]</scope>
    <source>
        <strain evidence="5">cv. Victoria</strain>
        <tissue evidence="4">Leaf</tissue>
    </source>
</reference>
<protein>
    <recommendedName>
        <fullName evidence="3">Isopenicillin N synthase-like Fe(2+) 2OG dioxygenase domain-containing protein</fullName>
    </recommendedName>
</protein>
<evidence type="ECO:0000256" key="1">
    <source>
        <dbReference type="ARBA" id="ARBA00022723"/>
    </source>
</evidence>
<comment type="caution">
    <text evidence="4">The sequence shown here is derived from an EMBL/GenBank/DDBJ whole genome shotgun (WGS) entry which is preliminary data.</text>
</comment>
<evidence type="ECO:0000313" key="4">
    <source>
        <dbReference type="EMBL" id="TVU16984.1"/>
    </source>
</evidence>